<evidence type="ECO:0000256" key="2">
    <source>
        <dbReference type="ARBA" id="ARBA00022840"/>
    </source>
</evidence>
<dbReference type="Proteomes" id="UP000005824">
    <property type="component" value="Unassembled WGS sequence"/>
</dbReference>
<organism evidence="5 6">
    <name type="scientific">Chthoniobacter flavus Ellin428</name>
    <dbReference type="NCBI Taxonomy" id="497964"/>
    <lineage>
        <taxon>Bacteria</taxon>
        <taxon>Pseudomonadati</taxon>
        <taxon>Verrucomicrobiota</taxon>
        <taxon>Spartobacteria</taxon>
        <taxon>Chthoniobacterales</taxon>
        <taxon>Chthoniobacteraceae</taxon>
        <taxon>Chthoniobacter</taxon>
    </lineage>
</organism>
<reference evidence="5 6" key="1">
    <citation type="journal article" date="2011" name="J. Bacteriol.">
        <title>Genome sequence of Chthoniobacter flavus Ellin428, an aerobic heterotrophic soil bacterium.</title>
        <authorList>
            <person name="Kant R."/>
            <person name="van Passel M.W."/>
            <person name="Palva A."/>
            <person name="Lucas S."/>
            <person name="Lapidus A."/>
            <person name="Glavina Del Rio T."/>
            <person name="Dalin E."/>
            <person name="Tice H."/>
            <person name="Bruce D."/>
            <person name="Goodwin L."/>
            <person name="Pitluck S."/>
            <person name="Larimer F.W."/>
            <person name="Land M.L."/>
            <person name="Hauser L."/>
            <person name="Sangwan P."/>
            <person name="de Vos W.M."/>
            <person name="Janssen P.H."/>
            <person name="Smidt H."/>
        </authorList>
    </citation>
    <scope>NUCLEOTIDE SEQUENCE [LARGE SCALE GENOMIC DNA]</scope>
    <source>
        <strain evidence="5 6">Ellin428</strain>
    </source>
</reference>
<dbReference type="PANTHER" id="PTHR11361">
    <property type="entry name" value="DNA MISMATCH REPAIR PROTEIN MUTS FAMILY MEMBER"/>
    <property type="match status" value="1"/>
</dbReference>
<dbReference type="STRING" id="497964.CfE428DRAFT_3327"/>
<feature type="domain" description="DNA mismatch repair proteins mutS family" evidence="4">
    <location>
        <begin position="324"/>
        <end position="497"/>
    </location>
</feature>
<dbReference type="GO" id="GO:0006298">
    <property type="term" value="P:mismatch repair"/>
    <property type="evidence" value="ECO:0007669"/>
    <property type="project" value="InterPro"/>
</dbReference>
<dbReference type="SUPFAM" id="SSF52540">
    <property type="entry name" value="P-loop containing nucleoside triphosphate hydrolases"/>
    <property type="match status" value="1"/>
</dbReference>
<keyword evidence="6" id="KW-1185">Reference proteome</keyword>
<keyword evidence="2" id="KW-0067">ATP-binding</keyword>
<dbReference type="InterPro" id="IPR027417">
    <property type="entry name" value="P-loop_NTPase"/>
</dbReference>
<dbReference type="EMBL" id="ABVL01000009">
    <property type="protein sequence ID" value="EDY19150.1"/>
    <property type="molecule type" value="Genomic_DNA"/>
</dbReference>
<dbReference type="InterPro" id="IPR000432">
    <property type="entry name" value="DNA_mismatch_repair_MutS_C"/>
</dbReference>
<gene>
    <name evidence="5" type="ORF">CfE428DRAFT_3327</name>
</gene>
<sequence>MKTHLLYRGRDFDWDQALPPNHEALVQDLELETLFQAMGGSDEYLLEVARRVILLGVGDDLETIQYRQAVLKDCLQNAAIIRQIYELGVEAVERKRKQWFGVMGKSPMGILSGSVDLLGSLVDLLGKLRLIGREHARKFQAEGFVNLFKMVEAELPDAYFDKIKVYLRELRFPEGILVSAELGDGAESARHTLRRGEKAKAGFLQRVFKDAPQSFTFKINEKDDAAGKAISSLRDRGLNPVSNALAQSAEHIMSFFASLRGELGFYLGAAALQQKLTQYGVSTCFPVPAPAGSNKHTCTDLKDLSLILTVGKQVTGNDIQADGKTLFMITGANQGGKSTFLRATGIAQMMMQSGMFVTADAFSAAICSRVYTHFTREEDVTMKSGKFDEELRRMGLIIDAFVPNSLILFNESFSSTNEREGSEIAGQIVHALLETKVKIFFVTHLYEFAHTFYKENMDHALFLRAERQEDGKRTFKLKPGEPLETSFGADLYKEIFAGAA</sequence>
<dbReference type="InterPro" id="IPR045076">
    <property type="entry name" value="MutS"/>
</dbReference>
<dbReference type="GO" id="GO:0030983">
    <property type="term" value="F:mismatched DNA binding"/>
    <property type="evidence" value="ECO:0007669"/>
    <property type="project" value="InterPro"/>
</dbReference>
<dbReference type="PANTHER" id="PTHR11361:SF34">
    <property type="entry name" value="DNA MISMATCH REPAIR PROTEIN MSH1, MITOCHONDRIAL"/>
    <property type="match status" value="1"/>
</dbReference>
<name>B4D339_9BACT</name>
<dbReference type="AlphaFoldDB" id="B4D339"/>
<dbReference type="GO" id="GO:0140664">
    <property type="term" value="F:ATP-dependent DNA damage sensor activity"/>
    <property type="evidence" value="ECO:0007669"/>
    <property type="project" value="InterPro"/>
</dbReference>
<evidence type="ECO:0000313" key="5">
    <source>
        <dbReference type="EMBL" id="EDY19150.1"/>
    </source>
</evidence>
<dbReference type="Pfam" id="PF00488">
    <property type="entry name" value="MutS_V"/>
    <property type="match status" value="1"/>
</dbReference>
<dbReference type="Gene3D" id="3.40.50.300">
    <property type="entry name" value="P-loop containing nucleotide triphosphate hydrolases"/>
    <property type="match status" value="1"/>
</dbReference>
<evidence type="ECO:0000256" key="3">
    <source>
        <dbReference type="ARBA" id="ARBA00023125"/>
    </source>
</evidence>
<protein>
    <submittedName>
        <fullName evidence="5">DNA mismatch repair protein MutS domain protein</fullName>
    </submittedName>
</protein>
<dbReference type="eggNOG" id="COG0249">
    <property type="taxonomic scope" value="Bacteria"/>
</dbReference>
<keyword evidence="3" id="KW-0238">DNA-binding</keyword>
<evidence type="ECO:0000256" key="1">
    <source>
        <dbReference type="ARBA" id="ARBA00022741"/>
    </source>
</evidence>
<dbReference type="InParanoid" id="B4D339"/>
<dbReference type="RefSeq" id="WP_006980652.1">
    <property type="nucleotide sequence ID" value="NZ_ABVL01000009.1"/>
</dbReference>
<proteinExistence type="predicted"/>
<dbReference type="GO" id="GO:0005524">
    <property type="term" value="F:ATP binding"/>
    <property type="evidence" value="ECO:0007669"/>
    <property type="project" value="UniProtKB-KW"/>
</dbReference>
<evidence type="ECO:0000313" key="6">
    <source>
        <dbReference type="Proteomes" id="UP000005824"/>
    </source>
</evidence>
<dbReference type="GO" id="GO:0005829">
    <property type="term" value="C:cytosol"/>
    <property type="evidence" value="ECO:0007669"/>
    <property type="project" value="TreeGrafter"/>
</dbReference>
<dbReference type="SMART" id="SM00534">
    <property type="entry name" value="MUTSac"/>
    <property type="match status" value="1"/>
</dbReference>
<comment type="caution">
    <text evidence="5">The sequence shown here is derived from an EMBL/GenBank/DDBJ whole genome shotgun (WGS) entry which is preliminary data.</text>
</comment>
<keyword evidence="1" id="KW-0547">Nucleotide-binding</keyword>
<evidence type="ECO:0000259" key="4">
    <source>
        <dbReference type="SMART" id="SM00534"/>
    </source>
</evidence>
<accession>B4D339</accession>